<dbReference type="EMBL" id="BSUY01000001">
    <property type="protein sequence ID" value="GMA80950.1"/>
    <property type="molecule type" value="Genomic_DNA"/>
</dbReference>
<evidence type="ECO:0000313" key="2">
    <source>
        <dbReference type="Proteomes" id="UP001157046"/>
    </source>
</evidence>
<dbReference type="Proteomes" id="UP001157046">
    <property type="component" value="Unassembled WGS sequence"/>
</dbReference>
<comment type="caution">
    <text evidence="1">The sequence shown here is derived from an EMBL/GenBank/DDBJ whole genome shotgun (WGS) entry which is preliminary data.</text>
</comment>
<protein>
    <submittedName>
        <fullName evidence="1">Uncharacterized protein</fullName>
    </submittedName>
</protein>
<dbReference type="SUPFAM" id="SSF82784">
    <property type="entry name" value="OsmC-like"/>
    <property type="match status" value="1"/>
</dbReference>
<gene>
    <name evidence="1" type="ORF">GCM10025855_04830</name>
</gene>
<organism evidence="1 2">
    <name type="scientific">Shewanella glacialipiscicola</name>
    <dbReference type="NCBI Taxonomy" id="614069"/>
    <lineage>
        <taxon>Bacteria</taxon>
        <taxon>Pseudomonadati</taxon>
        <taxon>Pseudomonadota</taxon>
        <taxon>Gammaproteobacteria</taxon>
        <taxon>Alteromonadales</taxon>
        <taxon>Shewanellaceae</taxon>
        <taxon>Shewanella</taxon>
    </lineage>
</organism>
<evidence type="ECO:0000313" key="1">
    <source>
        <dbReference type="EMBL" id="GMA80950.1"/>
    </source>
</evidence>
<reference evidence="2" key="1">
    <citation type="journal article" date="2019" name="Int. J. Syst. Evol. Microbiol.">
        <title>The Global Catalogue of Microorganisms (GCM) 10K type strain sequencing project: providing services to taxonomists for standard genome sequencing and annotation.</title>
        <authorList>
            <consortium name="The Broad Institute Genomics Platform"/>
            <consortium name="The Broad Institute Genome Sequencing Center for Infectious Disease"/>
            <person name="Wu L."/>
            <person name="Ma J."/>
        </authorList>
    </citation>
    <scope>NUCLEOTIDE SEQUENCE [LARGE SCALE GENOMIC DNA]</scope>
    <source>
        <strain evidence="2">NBRC 102030</strain>
    </source>
</reference>
<name>A0ABQ6J258_9GAMM</name>
<keyword evidence="2" id="KW-1185">Reference proteome</keyword>
<dbReference type="InterPro" id="IPR036102">
    <property type="entry name" value="OsmC/Ohrsf"/>
</dbReference>
<dbReference type="Gene3D" id="2.20.25.10">
    <property type="match status" value="1"/>
</dbReference>
<sequence>MKTLYETRATARAGRQGQVSTDDGLLDVALAYPKAMGEVDLLLTQNSYLPQVMQPVSQMRFYM</sequence>
<proteinExistence type="predicted"/>
<accession>A0ABQ6J258</accession>